<evidence type="ECO:0000313" key="8">
    <source>
        <dbReference type="Proteomes" id="UP001396334"/>
    </source>
</evidence>
<comment type="subcellular location">
    <subcellularLocation>
        <location evidence="1">Membrane</location>
        <topology evidence="1">Multi-pass membrane protein</topology>
    </subcellularLocation>
</comment>
<dbReference type="InterPro" id="IPR036259">
    <property type="entry name" value="MFS_trans_sf"/>
</dbReference>
<dbReference type="Proteomes" id="UP001396334">
    <property type="component" value="Unassembled WGS sequence"/>
</dbReference>
<evidence type="ECO:0000313" key="7">
    <source>
        <dbReference type="EMBL" id="KAK8993703.1"/>
    </source>
</evidence>
<dbReference type="Pfam" id="PF00854">
    <property type="entry name" value="PTR2"/>
    <property type="match status" value="1"/>
</dbReference>
<evidence type="ECO:0000256" key="5">
    <source>
        <dbReference type="ARBA" id="ARBA00023136"/>
    </source>
</evidence>
<comment type="similarity">
    <text evidence="2">Belongs to the major facilitator superfamily. Proton-dependent oligopeptide transporter (POT/PTR) (TC 2.A.17) family.</text>
</comment>
<feature type="transmembrane region" description="Helical" evidence="6">
    <location>
        <begin position="194"/>
        <end position="219"/>
    </location>
</feature>
<feature type="transmembrane region" description="Helical" evidence="6">
    <location>
        <begin position="508"/>
        <end position="529"/>
    </location>
</feature>
<name>A0ABR2PZ34_9ROSI</name>
<keyword evidence="3 6" id="KW-0812">Transmembrane</keyword>
<evidence type="ECO:0000256" key="1">
    <source>
        <dbReference type="ARBA" id="ARBA00004141"/>
    </source>
</evidence>
<keyword evidence="4 6" id="KW-1133">Transmembrane helix</keyword>
<keyword evidence="5 6" id="KW-0472">Membrane</keyword>
<dbReference type="EMBL" id="JBBPBN010000048">
    <property type="protein sequence ID" value="KAK8993703.1"/>
    <property type="molecule type" value="Genomic_DNA"/>
</dbReference>
<organism evidence="7 8">
    <name type="scientific">Hibiscus sabdariffa</name>
    <name type="common">roselle</name>
    <dbReference type="NCBI Taxonomy" id="183260"/>
    <lineage>
        <taxon>Eukaryota</taxon>
        <taxon>Viridiplantae</taxon>
        <taxon>Streptophyta</taxon>
        <taxon>Embryophyta</taxon>
        <taxon>Tracheophyta</taxon>
        <taxon>Spermatophyta</taxon>
        <taxon>Magnoliopsida</taxon>
        <taxon>eudicotyledons</taxon>
        <taxon>Gunneridae</taxon>
        <taxon>Pentapetalae</taxon>
        <taxon>rosids</taxon>
        <taxon>malvids</taxon>
        <taxon>Malvales</taxon>
        <taxon>Malvaceae</taxon>
        <taxon>Malvoideae</taxon>
        <taxon>Hibiscus</taxon>
    </lineage>
</organism>
<dbReference type="InterPro" id="IPR000109">
    <property type="entry name" value="POT_fam"/>
</dbReference>
<evidence type="ECO:0000256" key="4">
    <source>
        <dbReference type="ARBA" id="ARBA00022989"/>
    </source>
</evidence>
<dbReference type="Gene3D" id="1.20.1250.20">
    <property type="entry name" value="MFS general substrate transporter like domains"/>
    <property type="match status" value="1"/>
</dbReference>
<evidence type="ECO:0000256" key="6">
    <source>
        <dbReference type="SAM" id="Phobius"/>
    </source>
</evidence>
<evidence type="ECO:0000256" key="3">
    <source>
        <dbReference type="ARBA" id="ARBA00022692"/>
    </source>
</evidence>
<reference evidence="7 8" key="1">
    <citation type="journal article" date="2024" name="G3 (Bethesda)">
        <title>Genome assembly of Hibiscus sabdariffa L. provides insights into metabolisms of medicinal natural products.</title>
        <authorList>
            <person name="Kim T."/>
        </authorList>
    </citation>
    <scope>NUCLEOTIDE SEQUENCE [LARGE SCALE GENOMIC DNA]</scope>
    <source>
        <strain evidence="7">TK-2024</strain>
        <tissue evidence="7">Old leaves</tissue>
    </source>
</reference>
<feature type="transmembrane region" description="Helical" evidence="6">
    <location>
        <begin position="422"/>
        <end position="443"/>
    </location>
</feature>
<dbReference type="PANTHER" id="PTHR11654">
    <property type="entry name" value="OLIGOPEPTIDE TRANSPORTER-RELATED"/>
    <property type="match status" value="1"/>
</dbReference>
<gene>
    <name evidence="7" type="ORF">V6N11_007925</name>
</gene>
<comment type="caution">
    <text evidence="7">The sequence shown here is derived from an EMBL/GenBank/DDBJ whole genome shotgun (WGS) entry which is preliminary data.</text>
</comment>
<sequence length="572" mass="64303">MKFLTGSWNLKLKEAAAIVNLQGGLRNILQIFVAHCIDACLGYRWMLILSSLLYSAGLFLLAFSVPLYSLNDETCRPLKLASLEGSILNTKEVAYYCFKKLKHTPFWEGLALLIVGAAAQVIPLDSLSFNQTRVLKPPQDSEPTRVKFGCFRFPVHIGGLRQLKQTVIRLICYGFLILGTIISFYGFISSEEKWLKRFLTSAIAIFIGLLWFLCGFPFYGPPKLQSSLICTMLRTVIVAWRKRHLNYQENNHNLHRGDDDDPIQLPTGHLELLNKAALKESAADDSLPSGEHKWRVCTVKEVEETKLLLDMIPMSATFIVYGMVKSLGNTFFVEQAGSMRGDIPIVVLLLIKGISQKAVIFGNKTIFERRIKRIKKHYSDAVKIGLGMLASVICCAVASLVESKRLKALREEGLSDDPEAEAPITAAWLFLQFIFLGAMEGLAGKGILDFFGHYAPDSRRYGPVFASTLKGFGAVINIGFIAILDYYSELRYKTSWLGDSVNQSRLDSIYRAYTILALLNCFIYAYVAWSYSYDNIIGRLEEEEITFLEVKEETTTEDQQLMSLELQGTSMP</sequence>
<protein>
    <submittedName>
        <fullName evidence="7">Uncharacterized protein</fullName>
    </submittedName>
</protein>
<feature type="transmembrane region" description="Helical" evidence="6">
    <location>
        <begin position="170"/>
        <end position="188"/>
    </location>
</feature>
<keyword evidence="8" id="KW-1185">Reference proteome</keyword>
<feature type="transmembrane region" description="Helical" evidence="6">
    <location>
        <begin position="384"/>
        <end position="402"/>
    </location>
</feature>
<feature type="transmembrane region" description="Helical" evidence="6">
    <location>
        <begin position="52"/>
        <end position="70"/>
    </location>
</feature>
<accession>A0ABR2PZ34</accession>
<proteinExistence type="inferred from homology"/>
<feature type="transmembrane region" description="Helical" evidence="6">
    <location>
        <begin position="464"/>
        <end position="488"/>
    </location>
</feature>
<evidence type="ECO:0000256" key="2">
    <source>
        <dbReference type="ARBA" id="ARBA00005982"/>
    </source>
</evidence>